<reference evidence="3" key="1">
    <citation type="journal article" date="2021" name="PeerJ">
        <title>Extensive microbial diversity within the chicken gut microbiome revealed by metagenomics and culture.</title>
        <authorList>
            <person name="Gilroy R."/>
            <person name="Ravi A."/>
            <person name="Getino M."/>
            <person name="Pursley I."/>
            <person name="Horton D.L."/>
            <person name="Alikhan N.F."/>
            <person name="Baker D."/>
            <person name="Gharbi K."/>
            <person name="Hall N."/>
            <person name="Watson M."/>
            <person name="Adriaenssens E.M."/>
            <person name="Foster-Nyarko E."/>
            <person name="Jarju S."/>
            <person name="Secka A."/>
            <person name="Antonio M."/>
            <person name="Oren A."/>
            <person name="Chaudhuri R.R."/>
            <person name="La Ragione R."/>
            <person name="Hildebrand F."/>
            <person name="Pallen M.J."/>
        </authorList>
    </citation>
    <scope>NUCLEOTIDE SEQUENCE</scope>
    <source>
        <strain evidence="3">ChiBcec8-14828</strain>
    </source>
</reference>
<proteinExistence type="predicted"/>
<dbReference type="GO" id="GO:0004519">
    <property type="term" value="F:endonuclease activity"/>
    <property type="evidence" value="ECO:0007669"/>
    <property type="project" value="UniProtKB-KW"/>
</dbReference>
<dbReference type="EMBL" id="DWYA01000040">
    <property type="protein sequence ID" value="HJB39569.1"/>
    <property type="molecule type" value="Genomic_DNA"/>
</dbReference>
<dbReference type="Pfam" id="PF03372">
    <property type="entry name" value="Exo_endo_phos"/>
    <property type="match status" value="1"/>
</dbReference>
<keyword evidence="1" id="KW-1133">Transmembrane helix</keyword>
<gene>
    <name evidence="3" type="ORF">H9943_04150</name>
</gene>
<keyword evidence="3" id="KW-0255">Endonuclease</keyword>
<organism evidence="3 4">
    <name type="scientific">Candidatus Ruthenibacterium avium</name>
    <dbReference type="NCBI Taxonomy" id="2838751"/>
    <lineage>
        <taxon>Bacteria</taxon>
        <taxon>Bacillati</taxon>
        <taxon>Bacillota</taxon>
        <taxon>Clostridia</taxon>
        <taxon>Eubacteriales</taxon>
        <taxon>Oscillospiraceae</taxon>
        <taxon>Ruthenibacterium</taxon>
    </lineage>
</organism>
<evidence type="ECO:0000256" key="1">
    <source>
        <dbReference type="SAM" id="Phobius"/>
    </source>
</evidence>
<keyword evidence="1" id="KW-0812">Transmembrane</keyword>
<dbReference type="Proteomes" id="UP000824209">
    <property type="component" value="Unassembled WGS sequence"/>
</dbReference>
<feature type="transmembrane region" description="Helical" evidence="1">
    <location>
        <begin position="9"/>
        <end position="29"/>
    </location>
</feature>
<keyword evidence="3" id="KW-0540">Nuclease</keyword>
<dbReference type="SUPFAM" id="SSF56219">
    <property type="entry name" value="DNase I-like"/>
    <property type="match status" value="1"/>
</dbReference>
<evidence type="ECO:0000259" key="2">
    <source>
        <dbReference type="Pfam" id="PF03372"/>
    </source>
</evidence>
<dbReference type="InterPro" id="IPR036691">
    <property type="entry name" value="Endo/exonu/phosph_ase_sf"/>
</dbReference>
<sequence length="365" mass="40821">MKKIVLRSAFIVLALILAIIAAYVVYVFVDYHRLGDRLPLTPEGSANETLQTQTVYRALSYNLGFGAYSADYSFFMDGGTESRARSEQAVTENITGAVTTAASYEPDFLMFQEVDVNGTRSHHVNEYALACELLSDSQYVHIFAQNYDSPYLFWPLLEPHGANQSGLAFFSRFPIQEAVRRSLPIEESVMKLVDLDRCYSVQRIPVENGKELVVYHLHLSAYTSDGTIAEEQLKMLFDDMQTEYEKGNYILGAGDFNKDLLGNSAERFGFEDAQAYTWAQPIPDSLIPSFLSILGPYDEANPVPSCRNADKPYSAESFVVTVDGFIVSDNIEVKESQVIDTQFAYSDHNPVLLDFALLDSAKSEV</sequence>
<comment type="caution">
    <text evidence="3">The sequence shown here is derived from an EMBL/GenBank/DDBJ whole genome shotgun (WGS) entry which is preliminary data.</text>
</comment>
<keyword evidence="3" id="KW-0378">Hydrolase</keyword>
<dbReference type="AlphaFoldDB" id="A0A9D2M2Q0"/>
<dbReference type="PANTHER" id="PTHR14859:SF1">
    <property type="entry name" value="PGAP2-INTERACTING PROTEIN"/>
    <property type="match status" value="1"/>
</dbReference>
<name>A0A9D2M2Q0_9FIRM</name>
<dbReference type="GO" id="GO:0006506">
    <property type="term" value="P:GPI anchor biosynthetic process"/>
    <property type="evidence" value="ECO:0007669"/>
    <property type="project" value="TreeGrafter"/>
</dbReference>
<accession>A0A9D2M2Q0</accession>
<dbReference type="GO" id="GO:0016020">
    <property type="term" value="C:membrane"/>
    <property type="evidence" value="ECO:0007669"/>
    <property type="project" value="GOC"/>
</dbReference>
<evidence type="ECO:0000313" key="4">
    <source>
        <dbReference type="Proteomes" id="UP000824209"/>
    </source>
</evidence>
<feature type="domain" description="Endonuclease/exonuclease/phosphatase" evidence="2">
    <location>
        <begin position="60"/>
        <end position="348"/>
    </location>
</feature>
<dbReference type="PANTHER" id="PTHR14859">
    <property type="entry name" value="CALCOFLUOR WHITE HYPERSENSITIVE PROTEIN PRECURSOR"/>
    <property type="match status" value="1"/>
</dbReference>
<keyword evidence="1" id="KW-0472">Membrane</keyword>
<dbReference type="Gene3D" id="3.60.10.10">
    <property type="entry name" value="Endonuclease/exonuclease/phosphatase"/>
    <property type="match status" value="1"/>
</dbReference>
<evidence type="ECO:0000313" key="3">
    <source>
        <dbReference type="EMBL" id="HJB39569.1"/>
    </source>
</evidence>
<dbReference type="InterPro" id="IPR051916">
    <property type="entry name" value="GPI-anchor_lipid_remodeler"/>
</dbReference>
<reference evidence="3" key="2">
    <citation type="submission" date="2021-04" db="EMBL/GenBank/DDBJ databases">
        <authorList>
            <person name="Gilroy R."/>
        </authorList>
    </citation>
    <scope>NUCLEOTIDE SEQUENCE</scope>
    <source>
        <strain evidence="3">ChiBcec8-14828</strain>
    </source>
</reference>
<dbReference type="InterPro" id="IPR005135">
    <property type="entry name" value="Endo/exonuclease/phosphatase"/>
</dbReference>
<protein>
    <submittedName>
        <fullName evidence="3">Endonuclease/exonuclease/phosphatase family protein</fullName>
    </submittedName>
</protein>